<reference evidence="1 2" key="1">
    <citation type="submission" date="2019-09" db="EMBL/GenBank/DDBJ databases">
        <title>Genome sequence of Adhaeribacter sp. M2.</title>
        <authorList>
            <person name="Srinivasan S."/>
        </authorList>
    </citation>
    <scope>NUCLEOTIDE SEQUENCE [LARGE SCALE GENOMIC DNA]</scope>
    <source>
        <strain evidence="1 2">M2</strain>
    </source>
</reference>
<comment type="caution">
    <text evidence="1">The sequence shown here is derived from an EMBL/GenBank/DDBJ whole genome shotgun (WGS) entry which is preliminary data.</text>
</comment>
<gene>
    <name evidence="1" type="ORF">F0P94_07895</name>
</gene>
<keyword evidence="2" id="KW-1185">Reference proteome</keyword>
<protein>
    <submittedName>
        <fullName evidence="1">Uncharacterized protein</fullName>
    </submittedName>
</protein>
<evidence type="ECO:0000313" key="1">
    <source>
        <dbReference type="EMBL" id="KAA9340259.1"/>
    </source>
</evidence>
<accession>A0A5N1J5A3</accession>
<name>A0A5N1J5A3_9BACT</name>
<proteinExistence type="predicted"/>
<dbReference type="RefSeq" id="WP_150903331.1">
    <property type="nucleotide sequence ID" value="NZ_VTWT01000003.1"/>
</dbReference>
<organism evidence="1 2">
    <name type="scientific">Adhaeribacter soli</name>
    <dbReference type="NCBI Taxonomy" id="2607655"/>
    <lineage>
        <taxon>Bacteria</taxon>
        <taxon>Pseudomonadati</taxon>
        <taxon>Bacteroidota</taxon>
        <taxon>Cytophagia</taxon>
        <taxon>Cytophagales</taxon>
        <taxon>Hymenobacteraceae</taxon>
        <taxon>Adhaeribacter</taxon>
    </lineage>
</organism>
<dbReference type="Proteomes" id="UP000326570">
    <property type="component" value="Unassembled WGS sequence"/>
</dbReference>
<sequence length="256" mass="30225">MKKLPRHIEEKFYDTIFGTVALEEFESWVYSDKEIETILSEDEYLELISFNYKKNGAKYELVNLLTDRYIDLAEYEKWRMLNLLYAAKNKDEKLPDILRQFYDLYCKGYAFLNDLGLGYGLTVEVPPSNYKAETWEEISETEKLELIGSFYPQLQSDIERAITWIENGKIILSGKTDEIGHYEYEDLRTEEERKSTVWTEVESDNKSGWSVKESNLKILNEEKRPTTMHKNYGGDTADLNSKTTLSFWSKFKSLWH</sequence>
<dbReference type="EMBL" id="VTWT01000003">
    <property type="protein sequence ID" value="KAA9340259.1"/>
    <property type="molecule type" value="Genomic_DNA"/>
</dbReference>
<dbReference type="AlphaFoldDB" id="A0A5N1J5A3"/>
<evidence type="ECO:0000313" key="2">
    <source>
        <dbReference type="Proteomes" id="UP000326570"/>
    </source>
</evidence>